<dbReference type="Pfam" id="PF01613">
    <property type="entry name" value="Flavin_Reduct"/>
    <property type="match status" value="1"/>
</dbReference>
<dbReference type="PATRIC" id="fig|1769779.3.peg.980"/>
<dbReference type="Proteomes" id="UP000095672">
    <property type="component" value="Chromosome"/>
</dbReference>
<evidence type="ECO:0000256" key="1">
    <source>
        <dbReference type="ARBA" id="ARBA00001917"/>
    </source>
</evidence>
<evidence type="ECO:0000313" key="7">
    <source>
        <dbReference type="Proteomes" id="UP000095672"/>
    </source>
</evidence>
<dbReference type="GO" id="GO:0016646">
    <property type="term" value="F:oxidoreductase activity, acting on the CH-NH group of donors, NAD or NADP as acceptor"/>
    <property type="evidence" value="ECO:0007669"/>
    <property type="project" value="UniProtKB-ARBA"/>
</dbReference>
<keyword evidence="2" id="KW-0285">Flavoprotein</keyword>
<dbReference type="SMART" id="SM00903">
    <property type="entry name" value="Flavin_Reduct"/>
    <property type="match status" value="1"/>
</dbReference>
<dbReference type="PANTHER" id="PTHR33798:SF5">
    <property type="entry name" value="FLAVIN REDUCTASE LIKE DOMAIN-CONTAINING PROTEIN"/>
    <property type="match status" value="1"/>
</dbReference>
<dbReference type="RefSeq" id="WP_226999894.1">
    <property type="nucleotide sequence ID" value="NZ_CP014143.1"/>
</dbReference>
<evidence type="ECO:0000256" key="2">
    <source>
        <dbReference type="ARBA" id="ARBA00022630"/>
    </source>
</evidence>
<gene>
    <name evidence="6" type="ORF">AUP74_00962</name>
</gene>
<evidence type="ECO:0000256" key="3">
    <source>
        <dbReference type="ARBA" id="ARBA00022643"/>
    </source>
</evidence>
<dbReference type="SUPFAM" id="SSF50475">
    <property type="entry name" value="FMN-binding split barrel"/>
    <property type="match status" value="1"/>
</dbReference>
<comment type="cofactor">
    <cofactor evidence="1">
        <name>FMN</name>
        <dbReference type="ChEBI" id="CHEBI:58210"/>
    </cofactor>
</comment>
<dbReference type="GO" id="GO:0010181">
    <property type="term" value="F:FMN binding"/>
    <property type="evidence" value="ECO:0007669"/>
    <property type="project" value="InterPro"/>
</dbReference>
<dbReference type="PANTHER" id="PTHR33798">
    <property type="entry name" value="FLAVOPROTEIN OXYGENASE"/>
    <property type="match status" value="1"/>
</dbReference>
<accession>A0A1C9W5J8</accession>
<dbReference type="Gene3D" id="2.30.110.10">
    <property type="entry name" value="Electron Transport, Fmn-binding Protein, Chain A"/>
    <property type="match status" value="1"/>
</dbReference>
<dbReference type="AlphaFoldDB" id="A0A1C9W5J8"/>
<proteinExistence type="inferred from homology"/>
<protein>
    <submittedName>
        <fullName evidence="6">Flavin reductase like domain protein</fullName>
    </submittedName>
</protein>
<keyword evidence="7" id="KW-1185">Reference proteome</keyword>
<dbReference type="InterPro" id="IPR012349">
    <property type="entry name" value="Split_barrel_FMN-bd"/>
</dbReference>
<name>A0A1C9W5J8_9GAMM</name>
<dbReference type="STRING" id="1769779.AUP74_00962"/>
<feature type="domain" description="Flavin reductase like" evidence="5">
    <location>
        <begin position="29"/>
        <end position="179"/>
    </location>
</feature>
<dbReference type="InterPro" id="IPR002563">
    <property type="entry name" value="Flavin_Rdtase-like_dom"/>
</dbReference>
<comment type="similarity">
    <text evidence="4">Belongs to the flavoredoxin family.</text>
</comment>
<organism evidence="6 7">
    <name type="scientific">Microbulbifer aggregans</name>
    <dbReference type="NCBI Taxonomy" id="1769779"/>
    <lineage>
        <taxon>Bacteria</taxon>
        <taxon>Pseudomonadati</taxon>
        <taxon>Pseudomonadota</taxon>
        <taxon>Gammaproteobacteria</taxon>
        <taxon>Cellvibrionales</taxon>
        <taxon>Microbulbiferaceae</taxon>
        <taxon>Microbulbifer</taxon>
    </lineage>
</organism>
<reference evidence="7" key="1">
    <citation type="submission" date="2016-01" db="EMBL/GenBank/DDBJ databases">
        <title>Complete genome sequence of Microbulbifer sp. CCB-MM1, a halophile isolated from Matang Mangrove Forest, Perak.</title>
        <authorList>
            <person name="Moh T.H."/>
            <person name="Dinesh B."/>
            <person name="Lau N.-S."/>
            <person name="Go F."/>
            <person name="Alexander Chong S.-C."/>
        </authorList>
    </citation>
    <scope>NUCLEOTIDE SEQUENCE [LARGE SCALE GENOMIC DNA]</scope>
    <source>
        <strain evidence="7">CCB-MM1</strain>
    </source>
</reference>
<evidence type="ECO:0000256" key="4">
    <source>
        <dbReference type="ARBA" id="ARBA00038054"/>
    </source>
</evidence>
<dbReference type="EMBL" id="CP014143">
    <property type="protein sequence ID" value="AOS96428.1"/>
    <property type="molecule type" value="Genomic_DNA"/>
</dbReference>
<sequence length="216" mass="23819">MKLENFRQWNAADLDNLEQRYRANLVNSLSGFKSANLIGTIDSSGTSNLAIVSSVVHLGANPPLIAFINRPDTVERHTLDNLTATGWFTVNQVNVDYWQQAHQTSARYPQDVSEFDPAGLTAQFSGSCPAPYVAESRLRFACQVVEQQRLAVNGTVMVIGRIVELQVANGVVVEDGYVDIEALGTVAVSGLDSYHRTERLGRLSYAKPDRPPRRID</sequence>
<evidence type="ECO:0000259" key="5">
    <source>
        <dbReference type="SMART" id="SM00903"/>
    </source>
</evidence>
<keyword evidence="3" id="KW-0288">FMN</keyword>
<evidence type="ECO:0000313" key="6">
    <source>
        <dbReference type="EMBL" id="AOS96428.1"/>
    </source>
</evidence>
<dbReference type="KEGG" id="micc:AUP74_00962"/>